<dbReference type="InterPro" id="IPR012134">
    <property type="entry name" value="Glu-5-SA_DH"/>
</dbReference>
<evidence type="ECO:0000256" key="1">
    <source>
        <dbReference type="ARBA" id="ARBA00004985"/>
    </source>
</evidence>
<dbReference type="GO" id="GO:0055129">
    <property type="term" value="P:L-proline biosynthetic process"/>
    <property type="evidence" value="ECO:0007669"/>
    <property type="project" value="UniProtKB-UniPathway"/>
</dbReference>
<dbReference type="Pfam" id="PF00171">
    <property type="entry name" value="Aldedh"/>
    <property type="match status" value="1"/>
</dbReference>
<gene>
    <name evidence="10" type="ORF">LCGC14_0929300</name>
</gene>
<evidence type="ECO:0000256" key="2">
    <source>
        <dbReference type="ARBA" id="ARBA00013002"/>
    </source>
</evidence>
<dbReference type="UniPathway" id="UPA00098">
    <property type="reaction ID" value="UER00360"/>
</dbReference>
<dbReference type="InterPro" id="IPR000965">
    <property type="entry name" value="GPR_dom"/>
</dbReference>
<sequence length="418" mass="46567">MIIEEEMKKIGEKAQNAAFILKNISTTLKNNALLRMANELEDNAEKIIEANKKDLKNSEKNNLEKAKIDRLILNSEKIHKIADGLREIATQPDPINEIVSMRRRPNGMDVGLVRVPLGVIGIIYESRPNVTADSTGLALKAGNAIILRGGSEAIHSNISIADILHESAVKEGLPENCIQIIRSKDRVYIDAMLKLKDYIDVIIPRGGHSLIQKVVQNSTIPTIETGIGIVSLFVNYDADFNQADKIIINSKCSYPAVCNSLDKLLIHEKIKDHYIPRIILLLRENNVEIRGCKKTQEIVSDVIPAIEEDWSSEYLSLKIVIRVVRDIDEAIQIITKYDSKHTESILTKNYNDARKFLYEVDAAAVFVNAATRLTDGGIFGLGAEIGISTQKLHARGPMGLNQLTSTKWIIYGNGQIRE</sequence>
<organism evidence="10">
    <name type="scientific">marine sediment metagenome</name>
    <dbReference type="NCBI Taxonomy" id="412755"/>
    <lineage>
        <taxon>unclassified sequences</taxon>
        <taxon>metagenomes</taxon>
        <taxon>ecological metagenomes</taxon>
    </lineage>
</organism>
<dbReference type="NCBIfam" id="NF001221">
    <property type="entry name" value="PRK00197.1"/>
    <property type="match status" value="1"/>
</dbReference>
<dbReference type="GO" id="GO:0050661">
    <property type="term" value="F:NADP binding"/>
    <property type="evidence" value="ECO:0007669"/>
    <property type="project" value="InterPro"/>
</dbReference>
<proteinExistence type="inferred from homology"/>
<dbReference type="FunFam" id="3.40.309.10:FF:000006">
    <property type="entry name" value="Gamma-glutamyl phosphate reductase"/>
    <property type="match status" value="1"/>
</dbReference>
<evidence type="ECO:0000256" key="6">
    <source>
        <dbReference type="ARBA" id="ARBA00023002"/>
    </source>
</evidence>
<comment type="caution">
    <text evidence="10">The sequence shown here is derived from an EMBL/GenBank/DDBJ whole genome shotgun (WGS) entry which is preliminary data.</text>
</comment>
<comment type="pathway">
    <text evidence="1">Amino-acid biosynthesis; L-proline biosynthesis; L-glutamate 5-semialdehyde from L-glutamate: step 2/2.</text>
</comment>
<feature type="coiled-coil region" evidence="8">
    <location>
        <begin position="30"/>
        <end position="61"/>
    </location>
</feature>
<dbReference type="PANTHER" id="PTHR11063">
    <property type="entry name" value="GLUTAMATE SEMIALDEHYDE DEHYDROGENASE"/>
    <property type="match status" value="1"/>
</dbReference>
<dbReference type="InterPro" id="IPR016163">
    <property type="entry name" value="Ald_DH_C"/>
</dbReference>
<feature type="domain" description="Aldehyde dehydrogenase" evidence="9">
    <location>
        <begin position="4"/>
        <end position="279"/>
    </location>
</feature>
<dbReference type="Gene3D" id="3.40.309.10">
    <property type="entry name" value="Aldehyde Dehydrogenase, Chain A, domain 2"/>
    <property type="match status" value="1"/>
</dbReference>
<comment type="catalytic activity">
    <reaction evidence="7">
        <text>L-glutamate 5-semialdehyde + phosphate + NADP(+) = L-glutamyl 5-phosphate + NADPH + H(+)</text>
        <dbReference type="Rhea" id="RHEA:19541"/>
        <dbReference type="ChEBI" id="CHEBI:15378"/>
        <dbReference type="ChEBI" id="CHEBI:43474"/>
        <dbReference type="ChEBI" id="CHEBI:57783"/>
        <dbReference type="ChEBI" id="CHEBI:58066"/>
        <dbReference type="ChEBI" id="CHEBI:58274"/>
        <dbReference type="ChEBI" id="CHEBI:58349"/>
        <dbReference type="EC" id="1.2.1.41"/>
    </reaction>
</comment>
<dbReference type="PANTHER" id="PTHR11063:SF8">
    <property type="entry name" value="DELTA-1-PYRROLINE-5-CARBOXYLATE SYNTHASE"/>
    <property type="match status" value="1"/>
</dbReference>
<keyword evidence="4" id="KW-0641">Proline biosynthesis</keyword>
<reference evidence="10" key="1">
    <citation type="journal article" date="2015" name="Nature">
        <title>Complex archaea that bridge the gap between prokaryotes and eukaryotes.</title>
        <authorList>
            <person name="Spang A."/>
            <person name="Saw J.H."/>
            <person name="Jorgensen S.L."/>
            <person name="Zaremba-Niedzwiedzka K."/>
            <person name="Martijn J."/>
            <person name="Lind A.E."/>
            <person name="van Eijk R."/>
            <person name="Schleper C."/>
            <person name="Guy L."/>
            <person name="Ettema T.J."/>
        </authorList>
    </citation>
    <scope>NUCLEOTIDE SEQUENCE</scope>
</reference>
<name>A0A0F9P9D1_9ZZZZ</name>
<keyword evidence="5" id="KW-0521">NADP</keyword>
<keyword evidence="6" id="KW-0560">Oxidoreductase</keyword>
<evidence type="ECO:0000256" key="8">
    <source>
        <dbReference type="SAM" id="Coils"/>
    </source>
</evidence>
<evidence type="ECO:0000256" key="4">
    <source>
        <dbReference type="ARBA" id="ARBA00022650"/>
    </source>
</evidence>
<dbReference type="PIRSF" id="PIRSF000151">
    <property type="entry name" value="GPR"/>
    <property type="match status" value="1"/>
</dbReference>
<dbReference type="EC" id="1.2.1.41" evidence="2"/>
<dbReference type="InterPro" id="IPR016161">
    <property type="entry name" value="Ald_DH/histidinol_DH"/>
</dbReference>
<evidence type="ECO:0000256" key="5">
    <source>
        <dbReference type="ARBA" id="ARBA00022857"/>
    </source>
</evidence>
<evidence type="ECO:0000259" key="9">
    <source>
        <dbReference type="Pfam" id="PF00171"/>
    </source>
</evidence>
<dbReference type="AlphaFoldDB" id="A0A0F9P9D1"/>
<dbReference type="GO" id="GO:0004350">
    <property type="term" value="F:glutamate-5-semialdehyde dehydrogenase activity"/>
    <property type="evidence" value="ECO:0007669"/>
    <property type="project" value="UniProtKB-EC"/>
</dbReference>
<dbReference type="NCBIfam" id="TIGR00407">
    <property type="entry name" value="proA"/>
    <property type="match status" value="1"/>
</dbReference>
<keyword evidence="8" id="KW-0175">Coiled coil</keyword>
<dbReference type="HAMAP" id="MF_00412">
    <property type="entry name" value="ProA"/>
    <property type="match status" value="1"/>
</dbReference>
<dbReference type="EMBL" id="LAZR01003183">
    <property type="protein sequence ID" value="KKN21052.1"/>
    <property type="molecule type" value="Genomic_DNA"/>
</dbReference>
<evidence type="ECO:0000313" key="10">
    <source>
        <dbReference type="EMBL" id="KKN21052.1"/>
    </source>
</evidence>
<keyword evidence="3" id="KW-0028">Amino-acid biosynthesis</keyword>
<dbReference type="SUPFAM" id="SSF53720">
    <property type="entry name" value="ALDH-like"/>
    <property type="match status" value="1"/>
</dbReference>
<dbReference type="InterPro" id="IPR016162">
    <property type="entry name" value="Ald_DH_N"/>
</dbReference>
<dbReference type="Gene3D" id="3.40.605.10">
    <property type="entry name" value="Aldehyde Dehydrogenase, Chain A, domain 1"/>
    <property type="match status" value="1"/>
</dbReference>
<protein>
    <recommendedName>
        <fullName evidence="2">glutamate-5-semialdehyde dehydrogenase</fullName>
        <ecNumber evidence="2">1.2.1.41</ecNumber>
    </recommendedName>
</protein>
<evidence type="ECO:0000256" key="3">
    <source>
        <dbReference type="ARBA" id="ARBA00022605"/>
    </source>
</evidence>
<evidence type="ECO:0000256" key="7">
    <source>
        <dbReference type="ARBA" id="ARBA00049024"/>
    </source>
</evidence>
<accession>A0A0F9P9D1</accession>
<dbReference type="CDD" id="cd07079">
    <property type="entry name" value="ALDH_F18-19_ProA-GPR"/>
    <property type="match status" value="1"/>
</dbReference>
<dbReference type="InterPro" id="IPR015590">
    <property type="entry name" value="Aldehyde_DH_dom"/>
</dbReference>